<dbReference type="HOGENOM" id="CLU_3095546_0_0_9"/>
<name>D6XX68_BACIE</name>
<dbReference type="Proteomes" id="UP000000271">
    <property type="component" value="Chromosome"/>
</dbReference>
<protein>
    <submittedName>
        <fullName evidence="2">Uncharacterized protein</fullName>
    </submittedName>
</protein>
<reference evidence="2" key="1">
    <citation type="submission" date="2009-10" db="EMBL/GenBank/DDBJ databases">
        <title>Complete sequence of Bacillus selenitireducens MLS10.</title>
        <authorList>
            <consortium name="US DOE Joint Genome Institute"/>
            <person name="Lucas S."/>
            <person name="Copeland A."/>
            <person name="Lapidus A."/>
            <person name="Glavina del Rio T."/>
            <person name="Dalin E."/>
            <person name="Tice H."/>
            <person name="Bruce D."/>
            <person name="Goodwin L."/>
            <person name="Pitluck S."/>
            <person name="Sims D."/>
            <person name="Brettin T."/>
            <person name="Detter J.C."/>
            <person name="Han C."/>
            <person name="Larimer F."/>
            <person name="Land M."/>
            <person name="Hauser L."/>
            <person name="Kyrpides N."/>
            <person name="Ovchinnikova G."/>
            <person name="Stolz J."/>
        </authorList>
    </citation>
    <scope>NUCLEOTIDE SEQUENCE [LARGE SCALE GENOMIC DNA]</scope>
    <source>
        <strain evidence="2">MLS10</strain>
    </source>
</reference>
<dbReference type="AlphaFoldDB" id="D6XX68"/>
<proteinExistence type="predicted"/>
<keyword evidence="1" id="KW-1133">Transmembrane helix</keyword>
<feature type="transmembrane region" description="Helical" evidence="1">
    <location>
        <begin position="30"/>
        <end position="45"/>
    </location>
</feature>
<organism evidence="2 3">
    <name type="scientific">Bacillus selenitireducens (strain ATCC 700615 / DSM 15326 / MLS10)</name>
    <dbReference type="NCBI Taxonomy" id="439292"/>
    <lineage>
        <taxon>Bacteria</taxon>
        <taxon>Bacillati</taxon>
        <taxon>Bacillota</taxon>
        <taxon>Bacilli</taxon>
        <taxon>Bacillales</taxon>
        <taxon>Bacillaceae</taxon>
        <taxon>Salisediminibacterium</taxon>
    </lineage>
</organism>
<evidence type="ECO:0000256" key="1">
    <source>
        <dbReference type="SAM" id="Phobius"/>
    </source>
</evidence>
<sequence length="51" mass="5194">MTANRGRFLIVAGVLAGLSAGYLTGNMAEGVLIGTGLGLFMLAVAKKNRQA</sequence>
<evidence type="ECO:0000313" key="3">
    <source>
        <dbReference type="Proteomes" id="UP000000271"/>
    </source>
</evidence>
<dbReference type="RefSeq" id="WP_013171354.1">
    <property type="nucleotide sequence ID" value="NC_014219.1"/>
</dbReference>
<accession>D6XX68</accession>
<evidence type="ECO:0000313" key="2">
    <source>
        <dbReference type="EMBL" id="ADH97925.1"/>
    </source>
</evidence>
<dbReference type="KEGG" id="bse:Bsel_0385"/>
<gene>
    <name evidence="2" type="ordered locus">Bsel_0385</name>
</gene>
<keyword evidence="1" id="KW-0812">Transmembrane</keyword>
<dbReference type="OrthoDB" id="9976580at2"/>
<keyword evidence="3" id="KW-1185">Reference proteome</keyword>
<dbReference type="EMBL" id="CP001791">
    <property type="protein sequence ID" value="ADH97925.1"/>
    <property type="molecule type" value="Genomic_DNA"/>
</dbReference>
<keyword evidence="1" id="KW-0472">Membrane</keyword>